<dbReference type="PANTHER" id="PTHR46825">
    <property type="entry name" value="D-ALANYL-D-ALANINE-CARBOXYPEPTIDASE/ENDOPEPTIDASE AMPH"/>
    <property type="match status" value="1"/>
</dbReference>
<dbReference type="GO" id="GO:0008800">
    <property type="term" value="F:beta-lactamase activity"/>
    <property type="evidence" value="ECO:0007669"/>
    <property type="project" value="UniProtKB-UniRule"/>
</dbReference>
<evidence type="ECO:0000256" key="4">
    <source>
        <dbReference type="ARBA" id="ARBA00022801"/>
    </source>
</evidence>
<sequence>MASVLAALSSCLLPVTVQAADAPQKLTTAVDQAVRPLLKQYDVPGIVLGVTVNGRQHFFAYGVASKEKQTPPTKDTLFEIGSVSKTFAATVASYALTLGKLSLEDHPSKYMPALQGKPIDKATVLNFGTYTAGGLPLQFPGPVKNDRDMIAYFQQWQPSAAPGTQRRYSNPSLGLFGHLAALAMKRDYAQIMETDVFPKLGLNHTYVRVPQAAMADYAWGYNKANKPIRANPGVFDSETYGVRISAADLIRFVEANIRPDTLEPSMRRAVEGTHIGYFKTGDMVQGLGWEQYAYPVTLDRLLAGNSEAMIQQPNATTQFGAPQTPSGPTLFNKTGSTNGFGAYALFVPAKKIGLVMLANKNFPIPARVTAAYAVLEALDAAAQ</sequence>
<name>A0A346A418_9HYPH</name>
<comment type="similarity">
    <text evidence="2 6">Belongs to the class-C beta-lactamase family.</text>
</comment>
<keyword evidence="5 6" id="KW-0046">Antibiotic resistance</keyword>
<feature type="signal peptide" evidence="7">
    <location>
        <begin position="1"/>
        <end position="19"/>
    </location>
</feature>
<dbReference type="EMBL" id="CP031417">
    <property type="protein sequence ID" value="AXK83915.1"/>
    <property type="molecule type" value="Genomic_DNA"/>
</dbReference>
<evidence type="ECO:0000256" key="1">
    <source>
        <dbReference type="ARBA" id="ARBA00001526"/>
    </source>
</evidence>
<dbReference type="InterPro" id="IPR050491">
    <property type="entry name" value="AmpC-like"/>
</dbReference>
<evidence type="ECO:0000256" key="3">
    <source>
        <dbReference type="ARBA" id="ARBA00012865"/>
    </source>
</evidence>
<gene>
    <name evidence="9" type="ORF">DW352_07830</name>
</gene>
<comment type="catalytic activity">
    <reaction evidence="1 6">
        <text>a beta-lactam + H2O = a substituted beta-amino acid</text>
        <dbReference type="Rhea" id="RHEA:20401"/>
        <dbReference type="ChEBI" id="CHEBI:15377"/>
        <dbReference type="ChEBI" id="CHEBI:35627"/>
        <dbReference type="ChEBI" id="CHEBI:140347"/>
        <dbReference type="EC" id="3.5.2.6"/>
    </reaction>
</comment>
<dbReference type="GO" id="GO:0017001">
    <property type="term" value="P:antibiotic catabolic process"/>
    <property type="evidence" value="ECO:0007669"/>
    <property type="project" value="InterPro"/>
</dbReference>
<dbReference type="InterPro" id="IPR012338">
    <property type="entry name" value="Beta-lactam/transpept-like"/>
</dbReference>
<dbReference type="Pfam" id="PF00144">
    <property type="entry name" value="Beta-lactamase"/>
    <property type="match status" value="1"/>
</dbReference>
<dbReference type="GO" id="GO:0046677">
    <property type="term" value="P:response to antibiotic"/>
    <property type="evidence" value="ECO:0007669"/>
    <property type="project" value="UniProtKB-UniRule"/>
</dbReference>
<dbReference type="InterPro" id="IPR001586">
    <property type="entry name" value="Beta-lactam_class-C_AS"/>
</dbReference>
<reference evidence="9 10" key="1">
    <citation type="submission" date="2018-07" db="EMBL/GenBank/DDBJ databases">
        <authorList>
            <person name="Quirk P.G."/>
            <person name="Krulwich T.A."/>
        </authorList>
    </citation>
    <scope>NUCLEOTIDE SEQUENCE [LARGE SCALE GENOMIC DNA]</scope>
    <source>
        <strain evidence="9 10">CC-BB4</strain>
    </source>
</reference>
<keyword evidence="7" id="KW-0732">Signal</keyword>
<dbReference type="EC" id="3.5.2.6" evidence="3 6"/>
<organism evidence="9 10">
    <name type="scientific">Pseudolabrys taiwanensis</name>
    <dbReference type="NCBI Taxonomy" id="331696"/>
    <lineage>
        <taxon>Bacteria</taxon>
        <taxon>Pseudomonadati</taxon>
        <taxon>Pseudomonadota</taxon>
        <taxon>Alphaproteobacteria</taxon>
        <taxon>Hyphomicrobiales</taxon>
        <taxon>Xanthobacteraceae</taxon>
        <taxon>Pseudolabrys</taxon>
    </lineage>
</organism>
<dbReference type="SUPFAM" id="SSF56601">
    <property type="entry name" value="beta-lactamase/transpeptidase-like"/>
    <property type="match status" value="1"/>
</dbReference>
<dbReference type="AlphaFoldDB" id="A0A346A418"/>
<dbReference type="GO" id="GO:0030288">
    <property type="term" value="C:outer membrane-bounded periplasmic space"/>
    <property type="evidence" value="ECO:0007669"/>
    <property type="project" value="InterPro"/>
</dbReference>
<dbReference type="InterPro" id="IPR058136">
    <property type="entry name" value="AmpC"/>
</dbReference>
<feature type="domain" description="Beta-lactamase-related" evidence="8">
    <location>
        <begin position="30"/>
        <end position="378"/>
    </location>
</feature>
<evidence type="ECO:0000259" key="8">
    <source>
        <dbReference type="Pfam" id="PF00144"/>
    </source>
</evidence>
<proteinExistence type="inferred from homology"/>
<keyword evidence="10" id="KW-1185">Reference proteome</keyword>
<dbReference type="OrthoDB" id="5377431at2"/>
<feature type="chain" id="PRO_5016574759" description="Beta-lactamase" evidence="7">
    <location>
        <begin position="20"/>
        <end position="383"/>
    </location>
</feature>
<dbReference type="Proteomes" id="UP000254889">
    <property type="component" value="Chromosome"/>
</dbReference>
<evidence type="ECO:0000256" key="6">
    <source>
        <dbReference type="RuleBase" id="RU361140"/>
    </source>
</evidence>
<evidence type="ECO:0000256" key="5">
    <source>
        <dbReference type="ARBA" id="ARBA00023251"/>
    </source>
</evidence>
<dbReference type="NCBIfam" id="NF033085">
    <property type="entry name" value="bla_class_C"/>
    <property type="match status" value="1"/>
</dbReference>
<dbReference type="InterPro" id="IPR001466">
    <property type="entry name" value="Beta-lactam-related"/>
</dbReference>
<evidence type="ECO:0000313" key="9">
    <source>
        <dbReference type="EMBL" id="AXK83915.1"/>
    </source>
</evidence>
<accession>A0A346A418</accession>
<protein>
    <recommendedName>
        <fullName evidence="3 6">Beta-lactamase</fullName>
        <ecNumber evidence="3 6">3.5.2.6</ecNumber>
    </recommendedName>
</protein>
<evidence type="ECO:0000256" key="2">
    <source>
        <dbReference type="ARBA" id="ARBA00007840"/>
    </source>
</evidence>
<keyword evidence="4 6" id="KW-0378">Hydrolase</keyword>
<dbReference type="Gene3D" id="3.40.710.10">
    <property type="entry name" value="DD-peptidase/beta-lactamase superfamily"/>
    <property type="match status" value="1"/>
</dbReference>
<evidence type="ECO:0000256" key="7">
    <source>
        <dbReference type="SAM" id="SignalP"/>
    </source>
</evidence>
<dbReference type="PANTHER" id="PTHR46825:SF8">
    <property type="entry name" value="BETA-LACTAMASE-RELATED"/>
    <property type="match status" value="1"/>
</dbReference>
<dbReference type="KEGG" id="ptaw:DW352_07830"/>
<dbReference type="PROSITE" id="PS00336">
    <property type="entry name" value="BETA_LACTAMASE_C"/>
    <property type="match status" value="1"/>
</dbReference>
<evidence type="ECO:0000313" key="10">
    <source>
        <dbReference type="Proteomes" id="UP000254889"/>
    </source>
</evidence>